<dbReference type="AlphaFoldDB" id="E1IAZ6"/>
<name>E1IAZ6_9CHLR</name>
<keyword evidence="1" id="KW-0812">Transmembrane</keyword>
<evidence type="ECO:0000313" key="2">
    <source>
        <dbReference type="EMBL" id="EFO81642.1"/>
    </source>
</evidence>
<comment type="caution">
    <text evidence="2">The sequence shown here is derived from an EMBL/GenBank/DDBJ whole genome shotgun (WGS) entry which is preliminary data.</text>
</comment>
<dbReference type="STRING" id="765420.OSCT_0497"/>
<keyword evidence="3" id="KW-1185">Reference proteome</keyword>
<dbReference type="Pfam" id="PF13197">
    <property type="entry name" value="DUF4013"/>
    <property type="match status" value="1"/>
</dbReference>
<sequence length="222" mass="23780">MDIGRAFSFVFEDEEWITIILIGGLIMVVPILGQIVLLGFLFETARNVVMGQSRPLPRWNHLGETFTNGLPTFVIQIVYSLPVLLLTCIFSCIMMLGGGVAAGSEDAAVGIVMMSMFCLMPLMLIIALILQPITLAAMVRHIQTGELSPALRVGDVIAMVRSNLGGWIMLWLLQILCGLVASAGSVALGVGALFTSVYAAAVFGHLLGQMTQQTLATGMRPV</sequence>
<dbReference type="eggNOG" id="ENOG50333RW">
    <property type="taxonomic scope" value="Bacteria"/>
</dbReference>
<reference evidence="2 3" key="1">
    <citation type="journal article" date="2011" name="J. Bacteriol.">
        <title>Draft genome sequence of the anoxygenic filamentous phototrophic bacterium Oscillochloris trichoides subsp. DG-6.</title>
        <authorList>
            <person name="Kuznetsov B.B."/>
            <person name="Ivanovsky R.N."/>
            <person name="Keppen O.I."/>
            <person name="Sukhacheva M.V."/>
            <person name="Bumazhkin B.K."/>
            <person name="Patutina E.O."/>
            <person name="Beletsky A.V."/>
            <person name="Mardanov A.V."/>
            <person name="Baslerov R.V."/>
            <person name="Panteleeva A.N."/>
            <person name="Kolganova T.V."/>
            <person name="Ravin N.V."/>
            <person name="Skryabin K.G."/>
        </authorList>
    </citation>
    <scope>NUCLEOTIDE SEQUENCE [LARGE SCALE GENOMIC DNA]</scope>
    <source>
        <strain evidence="2 3">DG-6</strain>
    </source>
</reference>
<feature type="transmembrane region" description="Helical" evidence="1">
    <location>
        <begin position="77"/>
        <end position="101"/>
    </location>
</feature>
<organism evidence="2 3">
    <name type="scientific">Oscillochloris trichoides DG-6</name>
    <dbReference type="NCBI Taxonomy" id="765420"/>
    <lineage>
        <taxon>Bacteria</taxon>
        <taxon>Bacillati</taxon>
        <taxon>Chloroflexota</taxon>
        <taxon>Chloroflexia</taxon>
        <taxon>Chloroflexales</taxon>
        <taxon>Chloroflexineae</taxon>
        <taxon>Oscillochloridaceae</taxon>
        <taxon>Oscillochloris</taxon>
    </lineage>
</organism>
<dbReference type="EMBL" id="ADVR01000008">
    <property type="protein sequence ID" value="EFO81642.1"/>
    <property type="molecule type" value="Genomic_DNA"/>
</dbReference>
<evidence type="ECO:0000313" key="3">
    <source>
        <dbReference type="Proteomes" id="UP000054010"/>
    </source>
</evidence>
<dbReference type="InterPro" id="IPR025098">
    <property type="entry name" value="DUF4013"/>
</dbReference>
<dbReference type="HOGENOM" id="CLU_079270_4_0_0"/>
<protein>
    <recommendedName>
        <fullName evidence="4">DUF4013 domain-containing protein</fullName>
    </recommendedName>
</protein>
<feature type="transmembrane region" description="Helical" evidence="1">
    <location>
        <begin position="107"/>
        <end position="130"/>
    </location>
</feature>
<feature type="transmembrane region" description="Helical" evidence="1">
    <location>
        <begin position="187"/>
        <end position="207"/>
    </location>
</feature>
<feature type="transmembrane region" description="Helical" evidence="1">
    <location>
        <begin position="16"/>
        <end position="42"/>
    </location>
</feature>
<evidence type="ECO:0000256" key="1">
    <source>
        <dbReference type="SAM" id="Phobius"/>
    </source>
</evidence>
<keyword evidence="1" id="KW-1133">Transmembrane helix</keyword>
<dbReference type="OrthoDB" id="9799578at2"/>
<keyword evidence="1" id="KW-0472">Membrane</keyword>
<feature type="transmembrane region" description="Helical" evidence="1">
    <location>
        <begin position="164"/>
        <end position="181"/>
    </location>
</feature>
<accession>E1IAZ6</accession>
<evidence type="ECO:0008006" key="4">
    <source>
        <dbReference type="Google" id="ProtNLM"/>
    </source>
</evidence>
<proteinExistence type="predicted"/>
<dbReference type="Proteomes" id="UP000054010">
    <property type="component" value="Unassembled WGS sequence"/>
</dbReference>
<gene>
    <name evidence="2" type="ORF">OSCT_0497</name>
</gene>